<protein>
    <submittedName>
        <fullName evidence="2">Uncharacterized protein</fullName>
    </submittedName>
</protein>
<gene>
    <name evidence="2" type="ORF">DP939_00570</name>
</gene>
<reference evidence="2 3" key="1">
    <citation type="submission" date="2018-06" db="EMBL/GenBank/DDBJ databases">
        <title>Sphaerisporangium craniellae sp. nov., isolated from a marine sponge in the South China Sea.</title>
        <authorList>
            <person name="Li L."/>
        </authorList>
    </citation>
    <scope>NUCLEOTIDE SEQUENCE [LARGE SCALE GENOMIC DNA]</scope>
    <source>
        <strain evidence="2 3">LHW63015</strain>
    </source>
</reference>
<sequence>MIWSWEPVATSSIRHTEVTPATTVSGPSTACRQGPAKARPVIRKANPRMVAISPAIALPVLHHGTSCARKLDTATAALTTATTWVAASSREPPLPRRTAMAAAR</sequence>
<evidence type="ECO:0000313" key="2">
    <source>
        <dbReference type="EMBL" id="RBQ21259.1"/>
    </source>
</evidence>
<name>A0A366M6U1_9ACTN</name>
<comment type="caution">
    <text evidence="2">The sequence shown here is derived from an EMBL/GenBank/DDBJ whole genome shotgun (WGS) entry which is preliminary data.</text>
</comment>
<organism evidence="2 3">
    <name type="scientific">Spongiactinospora rosea</name>
    <dbReference type="NCBI Taxonomy" id="2248750"/>
    <lineage>
        <taxon>Bacteria</taxon>
        <taxon>Bacillati</taxon>
        <taxon>Actinomycetota</taxon>
        <taxon>Actinomycetes</taxon>
        <taxon>Streptosporangiales</taxon>
        <taxon>Streptosporangiaceae</taxon>
        <taxon>Spongiactinospora</taxon>
    </lineage>
</organism>
<evidence type="ECO:0000313" key="3">
    <source>
        <dbReference type="Proteomes" id="UP000253303"/>
    </source>
</evidence>
<dbReference type="EMBL" id="QMEY01000001">
    <property type="protein sequence ID" value="RBQ21259.1"/>
    <property type="molecule type" value="Genomic_DNA"/>
</dbReference>
<dbReference type="AlphaFoldDB" id="A0A366M6U1"/>
<keyword evidence="3" id="KW-1185">Reference proteome</keyword>
<evidence type="ECO:0000256" key="1">
    <source>
        <dbReference type="SAM" id="MobiDB-lite"/>
    </source>
</evidence>
<dbReference type="Proteomes" id="UP000253303">
    <property type="component" value="Unassembled WGS sequence"/>
</dbReference>
<accession>A0A366M6U1</accession>
<feature type="region of interest" description="Disordered" evidence="1">
    <location>
        <begin position="14"/>
        <end position="37"/>
    </location>
</feature>
<proteinExistence type="predicted"/>
<feature type="compositionally biased region" description="Polar residues" evidence="1">
    <location>
        <begin position="14"/>
        <end position="31"/>
    </location>
</feature>